<feature type="signal peptide" evidence="2">
    <location>
        <begin position="1"/>
        <end position="19"/>
    </location>
</feature>
<name>A0A0M0KHD6_ALKHA</name>
<evidence type="ECO:0000313" key="3">
    <source>
        <dbReference type="EMBL" id="KOO37838.1"/>
    </source>
</evidence>
<sequence length="180" mass="20206">MKKLKLLGISILLVGVLTACGEAATTEEESAEGQAEETTDEAAEEEAEESDAEEGVIELNQEIADNDSFKATLVSIERIYDETWDEEKIEVVFDVENKRDDTIEFQAREVSIDGRMVDEMLLTMSTEVASGKSAKAVLTIQDYEGGDLPELEEDFEMLLHVFSWDDYDFQEQAEVNVTFE</sequence>
<comment type="caution">
    <text evidence="3">The sequence shown here is derived from an EMBL/GenBank/DDBJ whole genome shotgun (WGS) entry which is preliminary data.</text>
</comment>
<dbReference type="PROSITE" id="PS51257">
    <property type="entry name" value="PROKAR_LIPOPROTEIN"/>
    <property type="match status" value="1"/>
</dbReference>
<proteinExistence type="predicted"/>
<protein>
    <recommendedName>
        <fullName evidence="4">DUF4352 domain-containing protein</fullName>
    </recommendedName>
</protein>
<feature type="chain" id="PRO_5044367140" description="DUF4352 domain-containing protein" evidence="2">
    <location>
        <begin position="20"/>
        <end position="180"/>
    </location>
</feature>
<accession>A0A0M0KHD6</accession>
<dbReference type="EMBL" id="LILD01000001">
    <property type="protein sequence ID" value="KOO37838.1"/>
    <property type="molecule type" value="Genomic_DNA"/>
</dbReference>
<feature type="compositionally biased region" description="Acidic residues" evidence="1">
    <location>
        <begin position="25"/>
        <end position="55"/>
    </location>
</feature>
<evidence type="ECO:0008006" key="4">
    <source>
        <dbReference type="Google" id="ProtNLM"/>
    </source>
</evidence>
<feature type="region of interest" description="Disordered" evidence="1">
    <location>
        <begin position="24"/>
        <end position="55"/>
    </location>
</feature>
<dbReference type="AlphaFoldDB" id="A0A0M0KHD6"/>
<keyword evidence="2" id="KW-0732">Signal</keyword>
<gene>
    <name evidence="3" type="ORF">AMD02_02465</name>
</gene>
<dbReference type="RefSeq" id="WP_053430336.1">
    <property type="nucleotide sequence ID" value="NZ_CP040441.1"/>
</dbReference>
<evidence type="ECO:0000256" key="1">
    <source>
        <dbReference type="SAM" id="MobiDB-lite"/>
    </source>
</evidence>
<dbReference type="PATRIC" id="fig|136160.3.peg.707"/>
<dbReference type="GeneID" id="87598992"/>
<organism evidence="3">
    <name type="scientific">Halalkalibacterium halodurans</name>
    <name type="common">Bacillus halodurans</name>
    <dbReference type="NCBI Taxonomy" id="86665"/>
    <lineage>
        <taxon>Bacteria</taxon>
        <taxon>Bacillati</taxon>
        <taxon>Bacillota</taxon>
        <taxon>Bacilli</taxon>
        <taxon>Bacillales</taxon>
        <taxon>Bacillaceae</taxon>
        <taxon>Halalkalibacterium (ex Joshi et al. 2022)</taxon>
    </lineage>
</organism>
<evidence type="ECO:0000256" key="2">
    <source>
        <dbReference type="SAM" id="SignalP"/>
    </source>
</evidence>
<reference evidence="3" key="1">
    <citation type="submission" date="2015-08" db="EMBL/GenBank/DDBJ databases">
        <title>Complete DNA Sequence of Pseudomonas syringae pv. actinidiae, the Causal Agent of Kiwifruit Canker Disease.</title>
        <authorList>
            <person name="Rikkerink E.H.A."/>
            <person name="Fineran P.C."/>
        </authorList>
    </citation>
    <scope>NUCLEOTIDE SEQUENCE</scope>
    <source>
        <strain evidence="3">DSM 13666</strain>
    </source>
</reference>